<name>A8AAD9_IGNH4</name>
<dbReference type="CDD" id="cd11532">
    <property type="entry name" value="NTP-PPase_COG4997"/>
    <property type="match status" value="1"/>
</dbReference>
<sequence length="91" mass="10237">MGGKLVRDKIPTVAPGAYVKCDGSERLEWLKKKLVEEALEFLIEPSVEELADVLEVVKALIDVFGDEVYKVAESKRKELGGFEECWIRVTP</sequence>
<dbReference type="HOGENOM" id="CLU_142081_2_0_2"/>
<dbReference type="STRING" id="453591.Igni_0709"/>
<dbReference type="EMBL" id="CP000816">
    <property type="protein sequence ID" value="ABU81891.1"/>
    <property type="molecule type" value="Genomic_DNA"/>
</dbReference>
<dbReference type="SUPFAM" id="SSF101386">
    <property type="entry name" value="all-alpha NTP pyrophosphatases"/>
    <property type="match status" value="1"/>
</dbReference>
<keyword evidence="2" id="KW-1185">Reference proteome</keyword>
<evidence type="ECO:0000313" key="1">
    <source>
        <dbReference type="EMBL" id="ABU81891.1"/>
    </source>
</evidence>
<dbReference type="eggNOG" id="arCOG03005">
    <property type="taxonomic scope" value="Archaea"/>
</dbReference>
<gene>
    <name evidence="1" type="ordered locus">Igni_0709</name>
</gene>
<proteinExistence type="predicted"/>
<organism evidence="1 2">
    <name type="scientific">Ignicoccus hospitalis (strain KIN4/I / DSM 18386 / JCM 14125)</name>
    <dbReference type="NCBI Taxonomy" id="453591"/>
    <lineage>
        <taxon>Archaea</taxon>
        <taxon>Thermoproteota</taxon>
        <taxon>Thermoprotei</taxon>
        <taxon>Desulfurococcales</taxon>
        <taxon>Desulfurococcaceae</taxon>
        <taxon>Ignicoccus</taxon>
    </lineage>
</organism>
<dbReference type="KEGG" id="iho:Igni_0709"/>
<dbReference type="GeneID" id="5562185"/>
<evidence type="ECO:0000313" key="2">
    <source>
        <dbReference type="Proteomes" id="UP000000262"/>
    </source>
</evidence>
<protein>
    <recommendedName>
        <fullName evidence="3">Phosphoribosyl-ATP pyrophosphohydrolase</fullName>
    </recommendedName>
</protein>
<evidence type="ECO:0008006" key="3">
    <source>
        <dbReference type="Google" id="ProtNLM"/>
    </source>
</evidence>
<reference evidence="1 2" key="1">
    <citation type="journal article" date="2008" name="Genome Biol.">
        <title>A genomic analysis of the archaeal system Ignicoccus hospitalis-Nanoarchaeum equitans.</title>
        <authorList>
            <person name="Podar M."/>
            <person name="Anderson I."/>
            <person name="Makarova K.S."/>
            <person name="Elkins J.G."/>
            <person name="Ivanova N."/>
            <person name="Wall M.A."/>
            <person name="Lykidis A."/>
            <person name="Mavromatis K."/>
            <person name="Sun H."/>
            <person name="Hudson M.E."/>
            <person name="Chen W."/>
            <person name="Deciu C."/>
            <person name="Hutchison D."/>
            <person name="Eads J.R."/>
            <person name="Anderson A."/>
            <person name="Fernandes F."/>
            <person name="Szeto E."/>
            <person name="Lapidus A."/>
            <person name="Kyrpides N.C."/>
            <person name="Saier M.H.Jr."/>
            <person name="Richardson P.M."/>
            <person name="Rachel R."/>
            <person name="Huber H."/>
            <person name="Eisen J.A."/>
            <person name="Koonin E.V."/>
            <person name="Keller M."/>
            <person name="Stetter K.O."/>
        </authorList>
    </citation>
    <scope>NUCLEOTIDE SEQUENCE [LARGE SCALE GENOMIC DNA]</scope>
    <source>
        <strain evidence="2">KIN4/I / DSM 18386 / JCM 14125</strain>
    </source>
</reference>
<dbReference type="OrthoDB" id="383397at2157"/>
<dbReference type="AlphaFoldDB" id="A8AAD9"/>
<dbReference type="Proteomes" id="UP000000262">
    <property type="component" value="Chromosome"/>
</dbReference>
<accession>A8AAD9</accession>
<dbReference type="InterPro" id="IPR038735">
    <property type="entry name" value="MSMEG_1276-like_NTP-PPase_dom"/>
</dbReference>
<dbReference type="RefSeq" id="WP_011998743.1">
    <property type="nucleotide sequence ID" value="NC_009776.1"/>
</dbReference>